<keyword evidence="2" id="KW-1185">Reference proteome</keyword>
<dbReference type="EMBL" id="MORL01000001">
    <property type="protein sequence ID" value="OIN61171.1"/>
    <property type="molecule type" value="Genomic_DNA"/>
</dbReference>
<reference evidence="1 2" key="1">
    <citation type="submission" date="2016-10" db="EMBL/GenBank/DDBJ databases">
        <title>Arsenicibacter rosenii gen. nov., sp. nov., an efficient arsenic-methylating bacterium isolated from an arsenic-contaminated paddy soil.</title>
        <authorList>
            <person name="Huang K."/>
        </authorList>
    </citation>
    <scope>NUCLEOTIDE SEQUENCE [LARGE SCALE GENOMIC DNA]</scope>
    <source>
        <strain evidence="1 2">SM-1</strain>
    </source>
</reference>
<gene>
    <name evidence="1" type="ORF">BLX24_03680</name>
</gene>
<comment type="caution">
    <text evidence="1">The sequence shown here is derived from an EMBL/GenBank/DDBJ whole genome shotgun (WGS) entry which is preliminary data.</text>
</comment>
<organism evidence="1 2">
    <name type="scientific">Arsenicibacter rosenii</name>
    <dbReference type="NCBI Taxonomy" id="1750698"/>
    <lineage>
        <taxon>Bacteria</taxon>
        <taxon>Pseudomonadati</taxon>
        <taxon>Bacteroidota</taxon>
        <taxon>Cytophagia</taxon>
        <taxon>Cytophagales</taxon>
        <taxon>Spirosomataceae</taxon>
        <taxon>Arsenicibacter</taxon>
    </lineage>
</organism>
<evidence type="ECO:0000313" key="2">
    <source>
        <dbReference type="Proteomes" id="UP000181790"/>
    </source>
</evidence>
<dbReference type="RefSeq" id="WP_071501675.1">
    <property type="nucleotide sequence ID" value="NZ_MORL01000001.1"/>
</dbReference>
<protein>
    <submittedName>
        <fullName evidence="1">Uncharacterized protein</fullName>
    </submittedName>
</protein>
<dbReference type="Proteomes" id="UP000181790">
    <property type="component" value="Unassembled WGS sequence"/>
</dbReference>
<dbReference type="AlphaFoldDB" id="A0A1S2VQX7"/>
<name>A0A1S2VQX7_9BACT</name>
<proteinExistence type="predicted"/>
<sequence length="94" mass="10311">MTGKKKINLVGEGGVLALVNKPGAVFSVKFRKTDGNISVKVGCTRLPTTNGLGDQKQSNRSGLLRLYQPAIDHTFDVYIDCLVEFNEMTVVHPY</sequence>
<dbReference type="OrthoDB" id="960900at2"/>
<evidence type="ECO:0000313" key="1">
    <source>
        <dbReference type="EMBL" id="OIN61171.1"/>
    </source>
</evidence>
<accession>A0A1S2VQX7</accession>